<protein>
    <submittedName>
        <fullName evidence="3">Monooxygenase FAD-binding protein</fullName>
    </submittedName>
</protein>
<evidence type="ECO:0000259" key="2">
    <source>
        <dbReference type="Pfam" id="PF01494"/>
    </source>
</evidence>
<feature type="domain" description="FAD-binding" evidence="2">
    <location>
        <begin position="12"/>
        <end position="368"/>
    </location>
</feature>
<organism evidence="3">
    <name type="scientific">uncultured bacterium UPO53</name>
    <dbReference type="NCBI Taxonomy" id="1776978"/>
    <lineage>
        <taxon>Bacteria</taxon>
        <taxon>environmental samples</taxon>
    </lineage>
</organism>
<keyword evidence="3" id="KW-0503">Monooxygenase</keyword>
<dbReference type="GO" id="GO:0008688">
    <property type="term" value="F:3-(3-hydroxyphenyl)propionate hydroxylase activity"/>
    <property type="evidence" value="ECO:0007669"/>
    <property type="project" value="TreeGrafter"/>
</dbReference>
<dbReference type="Pfam" id="PF01494">
    <property type="entry name" value="FAD_binding_3"/>
    <property type="match status" value="1"/>
</dbReference>
<dbReference type="SUPFAM" id="SSF51905">
    <property type="entry name" value="FAD/NAD(P)-binding domain"/>
    <property type="match status" value="1"/>
</dbReference>
<evidence type="ECO:0000313" key="3">
    <source>
        <dbReference type="EMBL" id="AMK59353.1"/>
    </source>
</evidence>
<dbReference type="InterPro" id="IPR050631">
    <property type="entry name" value="PheA/TfdB_FAD_monoxygenase"/>
</dbReference>
<name>A0A126SYK6_9BACT</name>
<dbReference type="EMBL" id="KU144981">
    <property type="protein sequence ID" value="AMK59353.1"/>
    <property type="molecule type" value="Genomic_DNA"/>
</dbReference>
<proteinExistence type="predicted"/>
<keyword evidence="1" id="KW-0560">Oxidoreductase</keyword>
<dbReference type="InterPro" id="IPR002938">
    <property type="entry name" value="FAD-bd"/>
</dbReference>
<sequence length="588" mass="66384">MSKKPSPKIEQADVVIAGLGPTGLVLSHMLGMRGHNVVVLEREPVFYGNARAVYTDDECMRVFQHIGCAAEIQKKMLQETPVQFVRPDGSVMGQYFPRKRPFGWPVVNFFYQPYLETTLTELLDRYPNVKILRGREALDFVQDSDGVTVTHQATQQYRFSDNNDAKANGDGNLDKQTVRASYFVGADGGRSFVREKLGIKMTGKSFPEPWLVVDLKLKEGADALRHLPYFNFVVDPGQPVVSCIQPDGFHRFEFMLKPGQTKEYMEQPETVRMYLSRFVDPDKFEVMRKLVYTFNALIVERWRERRVLLAGDAAHMTPQFMGQGASAGIRDAFNLGWKLSAVLNGEAGDKLLDSYGSERHDHAKSMIDISVQLKNVVSMTSPVGTRMRDAIIKYAQMIPPLKTWFVEGGFKPRPVYTRGQYLGLPRHGLRGPEGAMAPQPDVRLIDGRRMLLDDLLGNGFSLVGLSNDPRLTLSAKNRRWLDSIHAHYVSLYPYAQRPQGLSGVERATPSGLSEAEDMDGRMIRWFARAGFATDAVAILRPDRFTFAVVSRDDLDKAVDELRQQMGVHEVAVLHYGKQQNQSFRPVHH</sequence>
<dbReference type="Gene3D" id="3.50.50.60">
    <property type="entry name" value="FAD/NAD(P)-binding domain"/>
    <property type="match status" value="1"/>
</dbReference>
<accession>A0A126SYK6</accession>
<dbReference type="PANTHER" id="PTHR43476">
    <property type="entry name" value="3-(3-HYDROXY-PHENYL)PROPIONATE/3-HYDROXYCINNAMIC ACID HYDROXYLASE"/>
    <property type="match status" value="1"/>
</dbReference>
<dbReference type="GO" id="GO:0019622">
    <property type="term" value="P:3-(3-hydroxy)phenylpropionate catabolic process"/>
    <property type="evidence" value="ECO:0007669"/>
    <property type="project" value="TreeGrafter"/>
</dbReference>
<dbReference type="NCBIfam" id="NF004829">
    <property type="entry name" value="PRK06183.1-3"/>
    <property type="match status" value="1"/>
</dbReference>
<dbReference type="InterPro" id="IPR036188">
    <property type="entry name" value="FAD/NAD-bd_sf"/>
</dbReference>
<dbReference type="PRINTS" id="PR00420">
    <property type="entry name" value="RNGMNOXGNASE"/>
</dbReference>
<reference evidence="3" key="1">
    <citation type="journal article" date="2016" name="Appl. Environ. Microbiol.">
        <title>Functional Metagenomics of a Biostimulated Petroleum-Contaminated Soil Reveals an Extraordinary Diversity of Extradiol Dioxygenases.</title>
        <authorList>
            <person name="Terron-Gonzalez L."/>
            <person name="Martin-Cabello G."/>
            <person name="Ferrer M."/>
            <person name="Santero E."/>
        </authorList>
    </citation>
    <scope>NUCLEOTIDE SEQUENCE</scope>
</reference>
<dbReference type="GO" id="GO:0071949">
    <property type="term" value="F:FAD binding"/>
    <property type="evidence" value="ECO:0007669"/>
    <property type="project" value="InterPro"/>
</dbReference>
<evidence type="ECO:0000256" key="1">
    <source>
        <dbReference type="ARBA" id="ARBA00023002"/>
    </source>
</evidence>
<dbReference type="PANTHER" id="PTHR43476:SF3">
    <property type="entry name" value="FAD-BINDING MONOOXYGENASE"/>
    <property type="match status" value="1"/>
</dbReference>
<dbReference type="AlphaFoldDB" id="A0A126SYK6"/>
<dbReference type="Gene3D" id="3.30.70.2450">
    <property type="match status" value="1"/>
</dbReference>